<evidence type="ECO:0000259" key="19">
    <source>
        <dbReference type="Pfam" id="PF00662"/>
    </source>
</evidence>
<feature type="domain" description="NADH-Ubiquinone oxidoreductase (complex I) chain 5 N-terminal" evidence="19">
    <location>
        <begin position="43"/>
        <end position="91"/>
    </location>
</feature>
<keyword evidence="6" id="KW-0679">Respiratory chain</keyword>
<comment type="function">
    <text evidence="1">Core subunit of the mitochondrial membrane respiratory chain NADH dehydrogenase (Complex I) that is believed to belong to the minimal assembly required for catalysis. Complex I functions in the transfer of electrons from NADH to the respiratory chain. The immediate electron acceptor for the enzyme is believed to be ubiquinone.</text>
</comment>
<accession>A0A9E8LPA6</accession>
<comment type="subcellular location">
    <subcellularLocation>
        <location evidence="2">Mitochondrion inner membrane</location>
        <topology evidence="2">Multi-pass membrane protein</topology>
    </subcellularLocation>
</comment>
<feature type="domain" description="NADH:quinone oxidoreductase/Mrp antiporter transmembrane" evidence="18">
    <location>
        <begin position="108"/>
        <end position="383"/>
    </location>
</feature>
<feature type="transmembrane region" description="Helical" evidence="17">
    <location>
        <begin position="7"/>
        <end position="30"/>
    </location>
</feature>
<dbReference type="PRINTS" id="PR01434">
    <property type="entry name" value="NADHDHGNASE5"/>
</dbReference>
<feature type="transmembrane region" description="Helical" evidence="17">
    <location>
        <begin position="335"/>
        <end position="359"/>
    </location>
</feature>
<evidence type="ECO:0000256" key="10">
    <source>
        <dbReference type="ARBA" id="ARBA00022982"/>
    </source>
</evidence>
<feature type="transmembrane region" description="Helical" evidence="17">
    <location>
        <begin position="153"/>
        <end position="174"/>
    </location>
</feature>
<feature type="transmembrane region" description="Helical" evidence="17">
    <location>
        <begin position="558"/>
        <end position="575"/>
    </location>
</feature>
<feature type="transmembrane region" description="Helical" evidence="17">
    <location>
        <begin position="180"/>
        <end position="196"/>
    </location>
</feature>
<keyword evidence="15 17" id="KW-0472">Membrane</keyword>
<gene>
    <name evidence="21" type="primary">ND5</name>
</gene>
<evidence type="ECO:0000256" key="15">
    <source>
        <dbReference type="ARBA" id="ARBA00023136"/>
    </source>
</evidence>
<dbReference type="InterPro" id="IPR001516">
    <property type="entry name" value="Proton_antipo_N"/>
</dbReference>
<evidence type="ECO:0000256" key="7">
    <source>
        <dbReference type="ARBA" id="ARBA00022692"/>
    </source>
</evidence>
<keyword evidence="13 17" id="KW-0830">Ubiquinone</keyword>
<dbReference type="InterPro" id="IPR003945">
    <property type="entry name" value="NU5C-like"/>
</dbReference>
<dbReference type="AlphaFoldDB" id="A0A9E8LPA6"/>
<feature type="transmembrane region" description="Helical" evidence="17">
    <location>
        <begin position="422"/>
        <end position="446"/>
    </location>
</feature>
<keyword evidence="12 17" id="KW-0520">NAD</keyword>
<comment type="catalytic activity">
    <reaction evidence="16 17">
        <text>a ubiquinone + NADH + 5 H(+)(in) = a ubiquinol + NAD(+) + 4 H(+)(out)</text>
        <dbReference type="Rhea" id="RHEA:29091"/>
        <dbReference type="Rhea" id="RHEA-COMP:9565"/>
        <dbReference type="Rhea" id="RHEA-COMP:9566"/>
        <dbReference type="ChEBI" id="CHEBI:15378"/>
        <dbReference type="ChEBI" id="CHEBI:16389"/>
        <dbReference type="ChEBI" id="CHEBI:17976"/>
        <dbReference type="ChEBI" id="CHEBI:57540"/>
        <dbReference type="ChEBI" id="CHEBI:57945"/>
        <dbReference type="EC" id="7.1.1.2"/>
    </reaction>
</comment>
<geneLocation type="mitochondrion" evidence="21"/>
<dbReference type="Pfam" id="PF00662">
    <property type="entry name" value="Proton_antipo_N"/>
    <property type="match status" value="1"/>
</dbReference>
<feature type="transmembrane region" description="Helical" evidence="17">
    <location>
        <begin position="90"/>
        <end position="108"/>
    </location>
</feature>
<dbReference type="EMBL" id="OL678046">
    <property type="protein sequence ID" value="UZZ44332.1"/>
    <property type="molecule type" value="Genomic_DNA"/>
</dbReference>
<dbReference type="Pfam" id="PF00361">
    <property type="entry name" value="Proton_antipo_M"/>
    <property type="match status" value="1"/>
</dbReference>
<evidence type="ECO:0000256" key="13">
    <source>
        <dbReference type="ARBA" id="ARBA00023075"/>
    </source>
</evidence>
<evidence type="ECO:0000256" key="2">
    <source>
        <dbReference type="ARBA" id="ARBA00004448"/>
    </source>
</evidence>
<dbReference type="GO" id="GO:0042773">
    <property type="term" value="P:ATP synthesis coupled electron transport"/>
    <property type="evidence" value="ECO:0007669"/>
    <property type="project" value="InterPro"/>
</dbReference>
<keyword evidence="14 17" id="KW-0496">Mitochondrion</keyword>
<evidence type="ECO:0000256" key="9">
    <source>
        <dbReference type="ARBA" id="ARBA00022967"/>
    </source>
</evidence>
<feature type="transmembrane region" description="Helical" evidence="17">
    <location>
        <begin position="247"/>
        <end position="267"/>
    </location>
</feature>
<dbReference type="PANTHER" id="PTHR42829">
    <property type="entry name" value="NADH-UBIQUINONE OXIDOREDUCTASE CHAIN 5"/>
    <property type="match status" value="1"/>
</dbReference>
<evidence type="ECO:0000256" key="3">
    <source>
        <dbReference type="ARBA" id="ARBA00012944"/>
    </source>
</evidence>
<proteinExistence type="inferred from homology"/>
<keyword evidence="9" id="KW-1278">Translocase</keyword>
<evidence type="ECO:0000259" key="20">
    <source>
        <dbReference type="Pfam" id="PF06455"/>
    </source>
</evidence>
<protein>
    <recommendedName>
        <fullName evidence="4 17">NADH-ubiquinone oxidoreductase chain 5</fullName>
        <ecNumber evidence="3 17">7.1.1.2</ecNumber>
    </recommendedName>
</protein>
<dbReference type="InterPro" id="IPR010934">
    <property type="entry name" value="NADH_DH_su5_C"/>
</dbReference>
<comment type="similarity">
    <text evidence="17">Belongs to the complex I subunit 5 family.</text>
</comment>
<sequence length="576" mass="66645">MKGLVSTYIFMSVMLLLFSLMMMMFFILGFNLDLKIFFEWEIFSLNSMELVYVVLLDWITLLFMSIVMFISSMVIYYSKSYMKEDKDKERFLLLVMLFVFSMMLMIISPNLVSIMLGWDGLGLVSFCLVIFYQNVKSYNSGMLTVLSNRIGDVMFLMSIALMLHYGSWNLIFFMDFMKENNLISLIGGLLIIAGFTKSAQIPFSAWLPAAMAAPTPVSALVHSSTLVTAGVYMMIRFFNFLKIGKMFKLILFLGLLTMFMSGVAANYEFDLKKIIALSTLSQLGLMMSILGQGYSNLAFFHLLAHAFFKALLFLCAGSLIHNFKDMQDIRFMGNLIKFLPLISISFLISNLALCGLPFLTGFYSKDTILDYFSMCNLNIYIYLIFYISMGLTVSYSVRLSWYCFFSNVKYFSLMNLFDNDKVMLKSIISLSMLSILMGVTLSYFLFYSFQMIFMSLLMKLMILMMISLGVLMGSLISLMKKLNMNFLNYFKNMFISSMWFLVFLSLGKINKSILYLGKNMIKILDFGWMEFLVSLSIFQKILYYLMKMQEFQKNNMKVIIMLFFMWMIMGVMLVNL</sequence>
<evidence type="ECO:0000259" key="18">
    <source>
        <dbReference type="Pfam" id="PF00361"/>
    </source>
</evidence>
<feature type="domain" description="NADH dehydrogenase subunit 5 C-terminal" evidence="20">
    <location>
        <begin position="395"/>
        <end position="573"/>
    </location>
</feature>
<evidence type="ECO:0000256" key="16">
    <source>
        <dbReference type="ARBA" id="ARBA00049551"/>
    </source>
</evidence>
<keyword evidence="8" id="KW-0999">Mitochondrion inner membrane</keyword>
<evidence type="ECO:0000256" key="11">
    <source>
        <dbReference type="ARBA" id="ARBA00022989"/>
    </source>
</evidence>
<dbReference type="InterPro" id="IPR001750">
    <property type="entry name" value="ND/Mrp_TM"/>
</dbReference>
<dbReference type="GO" id="GO:0003954">
    <property type="term" value="F:NADH dehydrogenase activity"/>
    <property type="evidence" value="ECO:0007669"/>
    <property type="project" value="TreeGrafter"/>
</dbReference>
<dbReference type="GO" id="GO:0015990">
    <property type="term" value="P:electron transport coupled proton transport"/>
    <property type="evidence" value="ECO:0007669"/>
    <property type="project" value="TreeGrafter"/>
</dbReference>
<evidence type="ECO:0000256" key="4">
    <source>
        <dbReference type="ARBA" id="ARBA00021096"/>
    </source>
</evidence>
<evidence type="ECO:0000256" key="1">
    <source>
        <dbReference type="ARBA" id="ARBA00003257"/>
    </source>
</evidence>
<feature type="transmembrane region" description="Helical" evidence="17">
    <location>
        <begin position="300"/>
        <end position="323"/>
    </location>
</feature>
<evidence type="ECO:0000256" key="14">
    <source>
        <dbReference type="ARBA" id="ARBA00023128"/>
    </source>
</evidence>
<name>A0A9E8LPA6_9NEOP</name>
<feature type="transmembrane region" description="Helical" evidence="17">
    <location>
        <begin position="50"/>
        <end position="78"/>
    </location>
</feature>
<feature type="transmembrane region" description="Helical" evidence="17">
    <location>
        <begin position="489"/>
        <end position="506"/>
    </location>
</feature>
<feature type="transmembrane region" description="Helical" evidence="17">
    <location>
        <begin position="452"/>
        <end position="477"/>
    </location>
</feature>
<dbReference type="EC" id="7.1.1.2" evidence="3 17"/>
<evidence type="ECO:0000256" key="12">
    <source>
        <dbReference type="ARBA" id="ARBA00023027"/>
    </source>
</evidence>
<feature type="transmembrane region" description="Helical" evidence="17">
    <location>
        <begin position="526"/>
        <end position="546"/>
    </location>
</feature>
<keyword evidence="5 17" id="KW-0813">Transport</keyword>
<evidence type="ECO:0000256" key="5">
    <source>
        <dbReference type="ARBA" id="ARBA00022448"/>
    </source>
</evidence>
<evidence type="ECO:0000256" key="8">
    <source>
        <dbReference type="ARBA" id="ARBA00022792"/>
    </source>
</evidence>
<evidence type="ECO:0000313" key="21">
    <source>
        <dbReference type="EMBL" id="UZZ44332.1"/>
    </source>
</evidence>
<keyword evidence="10" id="KW-0249">Electron transport</keyword>
<dbReference type="GO" id="GO:0008137">
    <property type="term" value="F:NADH dehydrogenase (ubiquinone) activity"/>
    <property type="evidence" value="ECO:0007669"/>
    <property type="project" value="UniProtKB-EC"/>
</dbReference>
<keyword evidence="7 17" id="KW-0812">Transmembrane</keyword>
<evidence type="ECO:0000256" key="6">
    <source>
        <dbReference type="ARBA" id="ARBA00022660"/>
    </source>
</evidence>
<dbReference type="Pfam" id="PF06455">
    <property type="entry name" value="NADH5_C"/>
    <property type="match status" value="1"/>
</dbReference>
<reference evidence="21" key="2">
    <citation type="journal article" date="2022" name="Syst. Entomol.">
        <title>Massive gene rearrangements of mitochondrial genomes and implications for the phylogeny of Trichoptera (Insecta).</title>
        <authorList>
            <person name="Ge X."/>
            <person name="Peng L."/>
            <person name="Vogler A.P."/>
            <person name="Morse J.C."/>
            <person name="Yang L."/>
            <person name="Sun C."/>
            <person name="Wang B."/>
        </authorList>
    </citation>
    <scope>NUCLEOTIDE SEQUENCE</scope>
</reference>
<organism evidence="21">
    <name type="scientific">Psilotreta sp. XG-2021</name>
    <dbReference type="NCBI Taxonomy" id="2996739"/>
    <lineage>
        <taxon>Eukaryota</taxon>
        <taxon>Metazoa</taxon>
        <taxon>Ecdysozoa</taxon>
        <taxon>Arthropoda</taxon>
        <taxon>Hexapoda</taxon>
        <taxon>Insecta</taxon>
        <taxon>Pterygota</taxon>
        <taxon>Neoptera</taxon>
        <taxon>Endopterygota</taxon>
        <taxon>Trichoptera</taxon>
        <taxon>Integripalpia</taxon>
        <taxon>Brevitentoria</taxon>
        <taxon>Leptoceroidea</taxon>
        <taxon>Odontoceridae</taxon>
        <taxon>Odontocerinae</taxon>
        <taxon>Psilotreta</taxon>
    </lineage>
</organism>
<dbReference type="GO" id="GO:0005743">
    <property type="term" value="C:mitochondrial inner membrane"/>
    <property type="evidence" value="ECO:0007669"/>
    <property type="project" value="UniProtKB-SubCell"/>
</dbReference>
<feature type="transmembrane region" description="Helical" evidence="17">
    <location>
        <begin position="379"/>
        <end position="401"/>
    </location>
</feature>
<keyword evidence="11 17" id="KW-1133">Transmembrane helix</keyword>
<evidence type="ECO:0000256" key="17">
    <source>
        <dbReference type="RuleBase" id="RU003404"/>
    </source>
</evidence>
<reference evidence="21" key="1">
    <citation type="submission" date="2021-11" db="EMBL/GenBank/DDBJ databases">
        <authorList>
            <person name="Ge X.-Y."/>
            <person name="Peng L."/>
            <person name="Sun C.-H."/>
            <person name="Wang B.-X."/>
        </authorList>
    </citation>
    <scope>NUCLEOTIDE SEQUENCE</scope>
</reference>
<feature type="transmembrane region" description="Helical" evidence="17">
    <location>
        <begin position="217"/>
        <end position="235"/>
    </location>
</feature>
<dbReference type="PANTHER" id="PTHR42829:SF2">
    <property type="entry name" value="NADH-UBIQUINONE OXIDOREDUCTASE CHAIN 5"/>
    <property type="match status" value="1"/>
</dbReference>
<dbReference type="PRINTS" id="PR01435">
    <property type="entry name" value="NPOXDRDTASE5"/>
</dbReference>
<comment type="function">
    <text evidence="17">Core subunit of the mitochondrial membrane respiratory chain NADH dehydrogenase (Complex I) which catalyzes electron transfer from NADH through the respiratory chain, using ubiquinone as an electron acceptor. Essential for the catalytic activity and assembly of complex I.</text>
</comment>